<feature type="region of interest" description="Disordered" evidence="1">
    <location>
        <begin position="60"/>
        <end position="149"/>
    </location>
</feature>
<gene>
    <name evidence="2" type="ORF">F511_05402</name>
</gene>
<accession>A0A2Z7BIM8</accession>
<evidence type="ECO:0000313" key="2">
    <source>
        <dbReference type="EMBL" id="KZV33279.1"/>
    </source>
</evidence>
<evidence type="ECO:0000256" key="1">
    <source>
        <dbReference type="SAM" id="MobiDB-lite"/>
    </source>
</evidence>
<proteinExistence type="predicted"/>
<dbReference type="EMBL" id="KV005921">
    <property type="protein sequence ID" value="KZV33279.1"/>
    <property type="molecule type" value="Genomic_DNA"/>
</dbReference>
<protein>
    <submittedName>
        <fullName evidence="2">Uncharacterized protein</fullName>
    </submittedName>
</protein>
<organism evidence="2 3">
    <name type="scientific">Dorcoceras hygrometricum</name>
    <dbReference type="NCBI Taxonomy" id="472368"/>
    <lineage>
        <taxon>Eukaryota</taxon>
        <taxon>Viridiplantae</taxon>
        <taxon>Streptophyta</taxon>
        <taxon>Embryophyta</taxon>
        <taxon>Tracheophyta</taxon>
        <taxon>Spermatophyta</taxon>
        <taxon>Magnoliopsida</taxon>
        <taxon>eudicotyledons</taxon>
        <taxon>Gunneridae</taxon>
        <taxon>Pentapetalae</taxon>
        <taxon>asterids</taxon>
        <taxon>lamiids</taxon>
        <taxon>Lamiales</taxon>
        <taxon>Gesneriaceae</taxon>
        <taxon>Didymocarpoideae</taxon>
        <taxon>Trichosporeae</taxon>
        <taxon>Loxocarpinae</taxon>
        <taxon>Dorcoceras</taxon>
    </lineage>
</organism>
<name>A0A2Z7BIM8_9LAMI</name>
<dbReference type="Proteomes" id="UP000250235">
    <property type="component" value="Unassembled WGS sequence"/>
</dbReference>
<feature type="compositionally biased region" description="Polar residues" evidence="1">
    <location>
        <begin position="117"/>
        <end position="136"/>
    </location>
</feature>
<reference evidence="2 3" key="1">
    <citation type="journal article" date="2015" name="Proc. Natl. Acad. Sci. U.S.A.">
        <title>The resurrection genome of Boea hygrometrica: A blueprint for survival of dehydration.</title>
        <authorList>
            <person name="Xiao L."/>
            <person name="Yang G."/>
            <person name="Zhang L."/>
            <person name="Yang X."/>
            <person name="Zhao S."/>
            <person name="Ji Z."/>
            <person name="Zhou Q."/>
            <person name="Hu M."/>
            <person name="Wang Y."/>
            <person name="Chen M."/>
            <person name="Xu Y."/>
            <person name="Jin H."/>
            <person name="Xiao X."/>
            <person name="Hu G."/>
            <person name="Bao F."/>
            <person name="Hu Y."/>
            <person name="Wan P."/>
            <person name="Li L."/>
            <person name="Deng X."/>
            <person name="Kuang T."/>
            <person name="Xiang C."/>
            <person name="Zhu J.K."/>
            <person name="Oliver M.J."/>
            <person name="He Y."/>
        </authorList>
    </citation>
    <scope>NUCLEOTIDE SEQUENCE [LARGE SCALE GENOMIC DNA]</scope>
    <source>
        <strain evidence="3">cv. XS01</strain>
    </source>
</reference>
<sequence length="149" mass="16925">MQGTPSWFTSLEQEQHKDQTQRNAMKCRMVEAQIKCRVQVWCSNADPGCSYERLEELEVTPEDEENLHAGGRTLLDRGTISSEDDEDQLKNGFKQEEKKRALNGSKKQPAREKDQLRANQNGENLSSWLKTNQPDSISADAIKSTSKVI</sequence>
<keyword evidence="3" id="KW-1185">Reference proteome</keyword>
<dbReference type="AlphaFoldDB" id="A0A2Z7BIM8"/>
<evidence type="ECO:0000313" key="3">
    <source>
        <dbReference type="Proteomes" id="UP000250235"/>
    </source>
</evidence>